<gene>
    <name evidence="2" type="ORF">ETSY2_54620</name>
</gene>
<sequence length="206" mass="22857">PERWERARIWINGFDEIVGGMDLLPAAFAQRLQSPLRMGCEVFRLEQNGDTGPVAAIYQRGDQVEREEGDCLVCTLPFSVLERIDTAAAFSPAKQRAIRELHYDSSVKTLAVAQRRFWETTDNIYGGGTVTDLITGSTYYPSDNAVNQDMAVSQGPGVLLASYTWGDQARRQSALGTPERTQLVIDQISTFHPELAQEGMVRQTAT</sequence>
<feature type="non-terminal residue" evidence="2">
    <location>
        <position position="1"/>
    </location>
</feature>
<dbReference type="Pfam" id="PF01593">
    <property type="entry name" value="Amino_oxidase"/>
    <property type="match status" value="1"/>
</dbReference>
<evidence type="ECO:0000259" key="1">
    <source>
        <dbReference type="Pfam" id="PF01593"/>
    </source>
</evidence>
<accession>W4L1W0</accession>
<dbReference type="SUPFAM" id="SSF54373">
    <property type="entry name" value="FAD-linked reductases, C-terminal domain"/>
    <property type="match status" value="1"/>
</dbReference>
<dbReference type="Gene3D" id="6.10.140.1210">
    <property type="match status" value="1"/>
</dbReference>
<dbReference type="SUPFAM" id="SSF51905">
    <property type="entry name" value="FAD/NAD(P)-binding domain"/>
    <property type="match status" value="1"/>
</dbReference>
<dbReference type="AlphaFoldDB" id="W4L1W0"/>
<comment type="caution">
    <text evidence="2">The sequence shown here is derived from an EMBL/GenBank/DDBJ whole genome shotgun (WGS) entry which is preliminary data.</text>
</comment>
<feature type="domain" description="Amine oxidase" evidence="1">
    <location>
        <begin position="18"/>
        <end position="196"/>
    </location>
</feature>
<dbReference type="InterPro" id="IPR002937">
    <property type="entry name" value="Amino_oxidase"/>
</dbReference>
<dbReference type="EMBL" id="AZHX01003108">
    <property type="protein sequence ID" value="ETW92073.1"/>
    <property type="molecule type" value="Genomic_DNA"/>
</dbReference>
<reference evidence="2 3" key="1">
    <citation type="journal article" date="2014" name="Nature">
        <title>An environmental bacterial taxon with a large and distinct metabolic repertoire.</title>
        <authorList>
            <person name="Wilson M.C."/>
            <person name="Mori T."/>
            <person name="Ruckert C."/>
            <person name="Uria A.R."/>
            <person name="Helf M.J."/>
            <person name="Takada K."/>
            <person name="Gernert C."/>
            <person name="Steffens U.A."/>
            <person name="Heycke N."/>
            <person name="Schmitt S."/>
            <person name="Rinke C."/>
            <person name="Helfrich E.J."/>
            <person name="Brachmann A.O."/>
            <person name="Gurgui C."/>
            <person name="Wakimoto T."/>
            <person name="Kracht M."/>
            <person name="Crusemann M."/>
            <person name="Hentschel U."/>
            <person name="Abe I."/>
            <person name="Matsunaga S."/>
            <person name="Kalinowski J."/>
            <person name="Takeyama H."/>
            <person name="Piel J."/>
        </authorList>
    </citation>
    <scope>NUCLEOTIDE SEQUENCE [LARGE SCALE GENOMIC DNA]</scope>
    <source>
        <strain evidence="3">TSY2</strain>
    </source>
</reference>
<dbReference type="InterPro" id="IPR036188">
    <property type="entry name" value="FAD/NAD-bd_sf"/>
</dbReference>
<dbReference type="Gene3D" id="3.30.70.2100">
    <property type="match status" value="1"/>
</dbReference>
<evidence type="ECO:0000313" key="3">
    <source>
        <dbReference type="Proteomes" id="UP000019140"/>
    </source>
</evidence>
<organism evidence="2 3">
    <name type="scientific">Candidatus Entotheonella gemina</name>
    <dbReference type="NCBI Taxonomy" id="1429439"/>
    <lineage>
        <taxon>Bacteria</taxon>
        <taxon>Pseudomonadati</taxon>
        <taxon>Nitrospinota/Tectimicrobiota group</taxon>
        <taxon>Candidatus Tectimicrobiota</taxon>
        <taxon>Candidatus Entotheonellia</taxon>
        <taxon>Candidatus Entotheonellales</taxon>
        <taxon>Candidatus Entotheonellaceae</taxon>
        <taxon>Candidatus Entotheonella</taxon>
    </lineage>
</organism>
<dbReference type="GO" id="GO:0016491">
    <property type="term" value="F:oxidoreductase activity"/>
    <property type="evidence" value="ECO:0007669"/>
    <property type="project" value="InterPro"/>
</dbReference>
<proteinExistence type="predicted"/>
<name>W4L1W0_9BACT</name>
<feature type="non-terminal residue" evidence="2">
    <location>
        <position position="206"/>
    </location>
</feature>
<protein>
    <recommendedName>
        <fullName evidence="1">Amine oxidase domain-containing protein</fullName>
    </recommendedName>
</protein>
<dbReference type="Proteomes" id="UP000019140">
    <property type="component" value="Unassembled WGS sequence"/>
</dbReference>
<keyword evidence="3" id="KW-1185">Reference proteome</keyword>
<evidence type="ECO:0000313" key="2">
    <source>
        <dbReference type="EMBL" id="ETW92073.1"/>
    </source>
</evidence>